<dbReference type="GO" id="GO:0016651">
    <property type="term" value="F:oxidoreductase activity, acting on NAD(P)H"/>
    <property type="evidence" value="ECO:0007669"/>
    <property type="project" value="InterPro"/>
</dbReference>
<dbReference type="OrthoDB" id="3233595at2759"/>
<dbReference type="InterPro" id="IPR011032">
    <property type="entry name" value="GroES-like_sf"/>
</dbReference>
<dbReference type="Pfam" id="PF08240">
    <property type="entry name" value="ADH_N"/>
    <property type="match status" value="1"/>
</dbReference>
<dbReference type="Proteomes" id="UP000070168">
    <property type="component" value="Unassembled WGS sequence"/>
</dbReference>
<dbReference type="Gene3D" id="3.90.180.10">
    <property type="entry name" value="Medium-chain alcohol dehydrogenases, catalytic domain"/>
    <property type="match status" value="1"/>
</dbReference>
<dbReference type="GeneID" id="63706598"/>
<keyword evidence="5" id="KW-1185">Reference proteome</keyword>
<dbReference type="PANTHER" id="PTHR45348">
    <property type="entry name" value="HYPOTHETICAL OXIDOREDUCTASE (EUROFUNG)"/>
    <property type="match status" value="1"/>
</dbReference>
<proteinExistence type="inferred from homology"/>
<feature type="domain" description="Alcohol dehydrogenase-like N-terminal" evidence="3">
    <location>
        <begin position="23"/>
        <end position="80"/>
    </location>
</feature>
<reference evidence="4 5" key="1">
    <citation type="journal article" date="2016" name="BMC Genomics">
        <title>Genome sequencing and secondary metabolism of the postharvest pathogen Penicillium griseofulvum.</title>
        <authorList>
            <person name="Banani H."/>
            <person name="Marcet-Houben M."/>
            <person name="Ballester A.R."/>
            <person name="Abbruscato P."/>
            <person name="Gonzalez-Candelas L."/>
            <person name="Gabaldon T."/>
            <person name="Spadaro D."/>
        </authorList>
    </citation>
    <scope>NUCLEOTIDE SEQUENCE [LARGE SCALE GENOMIC DNA]</scope>
    <source>
        <strain evidence="4 5">PG3</strain>
    </source>
</reference>
<evidence type="ECO:0000256" key="1">
    <source>
        <dbReference type="ARBA" id="ARBA00008072"/>
    </source>
</evidence>
<evidence type="ECO:0000256" key="2">
    <source>
        <dbReference type="ARBA" id="ARBA00023002"/>
    </source>
</evidence>
<evidence type="ECO:0000313" key="5">
    <source>
        <dbReference type="Proteomes" id="UP000070168"/>
    </source>
</evidence>
<dbReference type="STRING" id="5078.A0A135LCZ5"/>
<comment type="similarity">
    <text evidence="1">Belongs to the zinc-containing alcohol dehydrogenase family.</text>
</comment>
<sequence>MKEAYIGKALNVEIRDVPMPAVGPGELLIRAIVSGTNPMDWKMPKLVGGNAANHGDDIVGYVDAVGEGVTGFRHGDRVVAFHQMFTPHGS</sequence>
<accession>A0A135LCZ5</accession>
<dbReference type="SUPFAM" id="SSF50129">
    <property type="entry name" value="GroES-like"/>
    <property type="match status" value="1"/>
</dbReference>
<gene>
    <name evidence="4" type="ORF">PGRI_035850</name>
</gene>
<organism evidence="4 5">
    <name type="scientific">Penicillium patulum</name>
    <name type="common">Penicillium griseofulvum</name>
    <dbReference type="NCBI Taxonomy" id="5078"/>
    <lineage>
        <taxon>Eukaryota</taxon>
        <taxon>Fungi</taxon>
        <taxon>Dikarya</taxon>
        <taxon>Ascomycota</taxon>
        <taxon>Pezizomycotina</taxon>
        <taxon>Eurotiomycetes</taxon>
        <taxon>Eurotiomycetidae</taxon>
        <taxon>Eurotiales</taxon>
        <taxon>Aspergillaceae</taxon>
        <taxon>Penicillium</taxon>
    </lineage>
</organism>
<comment type="caution">
    <text evidence="4">The sequence shown here is derived from an EMBL/GenBank/DDBJ whole genome shotgun (WGS) entry which is preliminary data.</text>
</comment>
<evidence type="ECO:0000313" key="4">
    <source>
        <dbReference type="EMBL" id="KXG46839.1"/>
    </source>
</evidence>
<dbReference type="AlphaFoldDB" id="A0A135LCZ5"/>
<dbReference type="OMA" id="MKEAYIG"/>
<dbReference type="InterPro" id="IPR013154">
    <property type="entry name" value="ADH-like_N"/>
</dbReference>
<evidence type="ECO:0000259" key="3">
    <source>
        <dbReference type="Pfam" id="PF08240"/>
    </source>
</evidence>
<name>A0A135LCZ5_PENPA</name>
<dbReference type="EMBL" id="LHQR01000067">
    <property type="protein sequence ID" value="KXG46839.1"/>
    <property type="molecule type" value="Genomic_DNA"/>
</dbReference>
<dbReference type="RefSeq" id="XP_040645375.1">
    <property type="nucleotide sequence ID" value="XM_040791298.1"/>
</dbReference>
<protein>
    <recommendedName>
        <fullName evidence="3">Alcohol dehydrogenase-like N-terminal domain-containing protein</fullName>
    </recommendedName>
</protein>
<dbReference type="InterPro" id="IPR047122">
    <property type="entry name" value="Trans-enoyl_RdTase-like"/>
</dbReference>
<keyword evidence="2" id="KW-0560">Oxidoreductase</keyword>
<dbReference type="PANTHER" id="PTHR45348:SF5">
    <property type="entry name" value="OXIDOREDUCTASE, PUTATIVE (AFU_ORTHOLOGUE AFUA_8G01420)-RELATED"/>
    <property type="match status" value="1"/>
</dbReference>